<feature type="region of interest" description="Disordered" evidence="1">
    <location>
        <begin position="1"/>
        <end position="20"/>
    </location>
</feature>
<name>A0A4C1U049_EUMVA</name>
<evidence type="ECO:0000313" key="3">
    <source>
        <dbReference type="Proteomes" id="UP000299102"/>
    </source>
</evidence>
<proteinExistence type="predicted"/>
<accession>A0A4C1U049</accession>
<sequence>MLNGVPSVSERHTASEVRRTTNALQTLPRCTCEFGNSKTYTITFRVPSMSWIEVSNLDDKAMDAFWCIRNSVFHRNLKLPIISNYIRDASSLLRNPSVTYFSFQQSPTKRRLFIMSPPPACCLDPSDEAATELQQQQSRSSHFVRDFFKVYTHCAHGCITHGGQIVEDDGFRSRRFLVSTSSPAASLRPTMLYPKTAGHQ</sequence>
<dbReference type="Proteomes" id="UP000299102">
    <property type="component" value="Unassembled WGS sequence"/>
</dbReference>
<protein>
    <submittedName>
        <fullName evidence="2">Uncharacterized protein</fullName>
    </submittedName>
</protein>
<evidence type="ECO:0000313" key="2">
    <source>
        <dbReference type="EMBL" id="GBP19669.1"/>
    </source>
</evidence>
<keyword evidence="3" id="KW-1185">Reference proteome</keyword>
<organism evidence="2 3">
    <name type="scientific">Eumeta variegata</name>
    <name type="common">Bagworm moth</name>
    <name type="synonym">Eumeta japonica</name>
    <dbReference type="NCBI Taxonomy" id="151549"/>
    <lineage>
        <taxon>Eukaryota</taxon>
        <taxon>Metazoa</taxon>
        <taxon>Ecdysozoa</taxon>
        <taxon>Arthropoda</taxon>
        <taxon>Hexapoda</taxon>
        <taxon>Insecta</taxon>
        <taxon>Pterygota</taxon>
        <taxon>Neoptera</taxon>
        <taxon>Endopterygota</taxon>
        <taxon>Lepidoptera</taxon>
        <taxon>Glossata</taxon>
        <taxon>Ditrysia</taxon>
        <taxon>Tineoidea</taxon>
        <taxon>Psychidae</taxon>
        <taxon>Oiketicinae</taxon>
        <taxon>Eumeta</taxon>
    </lineage>
</organism>
<feature type="compositionally biased region" description="Basic and acidic residues" evidence="1">
    <location>
        <begin position="9"/>
        <end position="19"/>
    </location>
</feature>
<comment type="caution">
    <text evidence="2">The sequence shown here is derived from an EMBL/GenBank/DDBJ whole genome shotgun (WGS) entry which is preliminary data.</text>
</comment>
<dbReference type="AlphaFoldDB" id="A0A4C1U049"/>
<dbReference type="EMBL" id="BGZK01000110">
    <property type="protein sequence ID" value="GBP19669.1"/>
    <property type="molecule type" value="Genomic_DNA"/>
</dbReference>
<gene>
    <name evidence="2" type="ORF">EVAR_75641_1</name>
</gene>
<evidence type="ECO:0000256" key="1">
    <source>
        <dbReference type="SAM" id="MobiDB-lite"/>
    </source>
</evidence>
<reference evidence="2 3" key="1">
    <citation type="journal article" date="2019" name="Commun. Biol.">
        <title>The bagworm genome reveals a unique fibroin gene that provides high tensile strength.</title>
        <authorList>
            <person name="Kono N."/>
            <person name="Nakamura H."/>
            <person name="Ohtoshi R."/>
            <person name="Tomita M."/>
            <person name="Numata K."/>
            <person name="Arakawa K."/>
        </authorList>
    </citation>
    <scope>NUCLEOTIDE SEQUENCE [LARGE SCALE GENOMIC DNA]</scope>
</reference>